<dbReference type="EMBL" id="ML208698">
    <property type="protein sequence ID" value="TFK61068.1"/>
    <property type="molecule type" value="Genomic_DNA"/>
</dbReference>
<reference evidence="1 2" key="1">
    <citation type="journal article" date="2019" name="Nat. Ecol. Evol.">
        <title>Megaphylogeny resolves global patterns of mushroom evolution.</title>
        <authorList>
            <person name="Varga T."/>
            <person name="Krizsan K."/>
            <person name="Foldi C."/>
            <person name="Dima B."/>
            <person name="Sanchez-Garcia M."/>
            <person name="Sanchez-Ramirez S."/>
            <person name="Szollosi G.J."/>
            <person name="Szarkandi J.G."/>
            <person name="Papp V."/>
            <person name="Albert L."/>
            <person name="Andreopoulos W."/>
            <person name="Angelini C."/>
            <person name="Antonin V."/>
            <person name="Barry K.W."/>
            <person name="Bougher N.L."/>
            <person name="Buchanan P."/>
            <person name="Buyck B."/>
            <person name="Bense V."/>
            <person name="Catcheside P."/>
            <person name="Chovatia M."/>
            <person name="Cooper J."/>
            <person name="Damon W."/>
            <person name="Desjardin D."/>
            <person name="Finy P."/>
            <person name="Geml J."/>
            <person name="Haridas S."/>
            <person name="Hughes K."/>
            <person name="Justo A."/>
            <person name="Karasinski D."/>
            <person name="Kautmanova I."/>
            <person name="Kiss B."/>
            <person name="Kocsube S."/>
            <person name="Kotiranta H."/>
            <person name="LaButti K.M."/>
            <person name="Lechner B.E."/>
            <person name="Liimatainen K."/>
            <person name="Lipzen A."/>
            <person name="Lukacs Z."/>
            <person name="Mihaltcheva S."/>
            <person name="Morgado L.N."/>
            <person name="Niskanen T."/>
            <person name="Noordeloos M.E."/>
            <person name="Ohm R.A."/>
            <person name="Ortiz-Santana B."/>
            <person name="Ovrebo C."/>
            <person name="Racz N."/>
            <person name="Riley R."/>
            <person name="Savchenko A."/>
            <person name="Shiryaev A."/>
            <person name="Soop K."/>
            <person name="Spirin V."/>
            <person name="Szebenyi C."/>
            <person name="Tomsovsky M."/>
            <person name="Tulloss R.E."/>
            <person name="Uehling J."/>
            <person name="Grigoriev I.V."/>
            <person name="Vagvolgyi C."/>
            <person name="Papp T."/>
            <person name="Martin F.M."/>
            <person name="Miettinen O."/>
            <person name="Hibbett D.S."/>
            <person name="Nagy L.G."/>
        </authorList>
    </citation>
    <scope>NUCLEOTIDE SEQUENCE [LARGE SCALE GENOMIC DNA]</scope>
    <source>
        <strain evidence="1 2">NL-1719</strain>
    </source>
</reference>
<dbReference type="Proteomes" id="UP000308600">
    <property type="component" value="Unassembled WGS sequence"/>
</dbReference>
<keyword evidence="2" id="KW-1185">Reference proteome</keyword>
<protein>
    <submittedName>
        <fullName evidence="1">Uncharacterized protein</fullName>
    </submittedName>
</protein>
<accession>A0ACD3A5F8</accession>
<sequence>MSRESQPNLPTELEEVIFSLCLHNDWNNARSLFLVAKRVYQWLGPQLYAVAIFHPDKFEGRRPKYTTQSLIQHGQYVRHLLLSNSDSIDQTGLCDPVEDCISWCPNLRNVALWTIESRFEILKNEFHRLAGLPYLAHLSIDLDALCMVIKDDTSKKSIPIFPNVTHLELLQGEQLLKPQMIENSFPAITHLSLDGLTSPSRTDLIEVALRHWGDRLQVVIWFLGTSGTNCLPEVISTSAYISHHDPRVVILTYGDHYAKTWYEGTQGGMGMWRTADEAVRKRRQAASS</sequence>
<proteinExistence type="predicted"/>
<evidence type="ECO:0000313" key="1">
    <source>
        <dbReference type="EMBL" id="TFK61068.1"/>
    </source>
</evidence>
<organism evidence="1 2">
    <name type="scientific">Pluteus cervinus</name>
    <dbReference type="NCBI Taxonomy" id="181527"/>
    <lineage>
        <taxon>Eukaryota</taxon>
        <taxon>Fungi</taxon>
        <taxon>Dikarya</taxon>
        <taxon>Basidiomycota</taxon>
        <taxon>Agaricomycotina</taxon>
        <taxon>Agaricomycetes</taxon>
        <taxon>Agaricomycetidae</taxon>
        <taxon>Agaricales</taxon>
        <taxon>Pluteineae</taxon>
        <taxon>Pluteaceae</taxon>
        <taxon>Pluteus</taxon>
    </lineage>
</organism>
<gene>
    <name evidence="1" type="ORF">BDN72DRAFT_849978</name>
</gene>
<name>A0ACD3A5F8_9AGAR</name>
<evidence type="ECO:0000313" key="2">
    <source>
        <dbReference type="Proteomes" id="UP000308600"/>
    </source>
</evidence>